<keyword evidence="1" id="KW-1133">Transmembrane helix</keyword>
<organism evidence="2 3">
    <name type="scientific">Candidatus Gottesmanbacteria bacterium RBG_16_37_8</name>
    <dbReference type="NCBI Taxonomy" id="1798371"/>
    <lineage>
        <taxon>Bacteria</taxon>
        <taxon>Candidatus Gottesmaniibacteriota</taxon>
    </lineage>
</organism>
<evidence type="ECO:0000313" key="2">
    <source>
        <dbReference type="EMBL" id="OGG02177.1"/>
    </source>
</evidence>
<reference evidence="2 3" key="1">
    <citation type="journal article" date="2016" name="Nat. Commun.">
        <title>Thousands of microbial genomes shed light on interconnected biogeochemical processes in an aquifer system.</title>
        <authorList>
            <person name="Anantharaman K."/>
            <person name="Brown C.T."/>
            <person name="Hug L.A."/>
            <person name="Sharon I."/>
            <person name="Castelle C.J."/>
            <person name="Probst A.J."/>
            <person name="Thomas B.C."/>
            <person name="Singh A."/>
            <person name="Wilkins M.J."/>
            <person name="Karaoz U."/>
            <person name="Brodie E.L."/>
            <person name="Williams K.H."/>
            <person name="Hubbard S.S."/>
            <person name="Banfield J.F."/>
        </authorList>
    </citation>
    <scope>NUCLEOTIDE SEQUENCE [LARGE SCALE GENOMIC DNA]</scope>
</reference>
<comment type="caution">
    <text evidence="2">The sequence shown here is derived from an EMBL/GenBank/DDBJ whole genome shotgun (WGS) entry which is preliminary data.</text>
</comment>
<feature type="transmembrane region" description="Helical" evidence="1">
    <location>
        <begin position="46"/>
        <end position="63"/>
    </location>
</feature>
<protein>
    <submittedName>
        <fullName evidence="2">Uncharacterized protein</fullName>
    </submittedName>
</protein>
<keyword evidence="1" id="KW-0812">Transmembrane</keyword>
<dbReference type="Proteomes" id="UP000176665">
    <property type="component" value="Unassembled WGS sequence"/>
</dbReference>
<evidence type="ECO:0000256" key="1">
    <source>
        <dbReference type="SAM" id="Phobius"/>
    </source>
</evidence>
<dbReference type="EMBL" id="MFJA01000072">
    <property type="protein sequence ID" value="OGG02177.1"/>
    <property type="molecule type" value="Genomic_DNA"/>
</dbReference>
<evidence type="ECO:0000313" key="3">
    <source>
        <dbReference type="Proteomes" id="UP000176665"/>
    </source>
</evidence>
<keyword evidence="1" id="KW-0472">Membrane</keyword>
<proteinExistence type="predicted"/>
<sequence>MIENTFGRYSPDIPFVAKLKAAKNKAVSKMQSGIHKIENNSHRLRNRAYILLAFAVVSSLLLANCTPGVSAMGGVVTPDTGAAIPTQSQVVDIPDYGVQESPEMLAYNNLESCFPYKGPITEQHLESGKIYAYTQVGPDGRVLSAHSIDSQKDIPVPLVGEKIEFYQCLFGDLDLGPAPDSPVRDAAEQIAASSLGGW</sequence>
<name>A0A1F5YQB3_9BACT</name>
<dbReference type="AlphaFoldDB" id="A0A1F5YQB3"/>
<accession>A0A1F5YQB3</accession>
<gene>
    <name evidence="2" type="ORF">A2W14_01480</name>
</gene>